<dbReference type="AlphaFoldDB" id="A0A0F3IFJ4"/>
<keyword evidence="3" id="KW-1185">Reference proteome</keyword>
<dbReference type="SUPFAM" id="SSF52980">
    <property type="entry name" value="Restriction endonuclease-like"/>
    <property type="match status" value="1"/>
</dbReference>
<evidence type="ECO:0000259" key="1">
    <source>
        <dbReference type="Pfam" id="PF05685"/>
    </source>
</evidence>
<name>A0A0F3IFJ4_9GAMM</name>
<dbReference type="PANTHER" id="PTHR34107">
    <property type="entry name" value="SLL0198 PROTEIN-RELATED"/>
    <property type="match status" value="1"/>
</dbReference>
<dbReference type="Gene3D" id="3.90.1570.10">
    <property type="entry name" value="tt1808, chain A"/>
    <property type="match status" value="1"/>
</dbReference>
<dbReference type="InterPro" id="IPR008538">
    <property type="entry name" value="Uma2"/>
</dbReference>
<dbReference type="PATRIC" id="fig|1632867.3.peg.3012"/>
<evidence type="ECO:0000313" key="2">
    <source>
        <dbReference type="EMBL" id="KJV05308.1"/>
    </source>
</evidence>
<dbReference type="EMBL" id="LAJX01000251">
    <property type="protein sequence ID" value="KJV05308.1"/>
    <property type="molecule type" value="Genomic_DNA"/>
</dbReference>
<organism evidence="2 3">
    <name type="scientific">Methylocucumis oryzae</name>
    <dbReference type="NCBI Taxonomy" id="1632867"/>
    <lineage>
        <taxon>Bacteria</taxon>
        <taxon>Pseudomonadati</taxon>
        <taxon>Pseudomonadota</taxon>
        <taxon>Gammaproteobacteria</taxon>
        <taxon>Methylococcales</taxon>
        <taxon>Methylococcaceae</taxon>
        <taxon>Methylocucumis</taxon>
    </lineage>
</organism>
<accession>A0A0F3IFJ4</accession>
<reference evidence="3" key="1">
    <citation type="submission" date="2015-03" db="EMBL/GenBank/DDBJ databases">
        <title>Draft genome sequence of a novel methanotroph (Sn10-6) isolated from flooded ricefield rhizosphere in India.</title>
        <authorList>
            <person name="Pandit P.S."/>
            <person name="Pore S.D."/>
            <person name="Arora P."/>
            <person name="Kapse N.G."/>
            <person name="Dhakephalkar P.K."/>
            <person name="Rahalkar M.C."/>
        </authorList>
    </citation>
    <scope>NUCLEOTIDE SEQUENCE [LARGE SCALE GENOMIC DNA]</scope>
    <source>
        <strain evidence="3">Sn10-6</strain>
    </source>
</reference>
<proteinExistence type="predicted"/>
<comment type="caution">
    <text evidence="2">The sequence shown here is derived from an EMBL/GenBank/DDBJ whole genome shotgun (WGS) entry which is preliminary data.</text>
</comment>
<dbReference type="CDD" id="cd06260">
    <property type="entry name" value="DUF820-like"/>
    <property type="match status" value="1"/>
</dbReference>
<dbReference type="RefSeq" id="WP_045780457.1">
    <property type="nucleotide sequence ID" value="NZ_LAJX01000251.1"/>
</dbReference>
<reference evidence="2 3" key="2">
    <citation type="journal article" date="2016" name="Microb. Ecol.">
        <title>Genome Characteristics of a Novel Type I Methanotroph (Sn10-6) Isolated from a Flooded Indian Rice Field.</title>
        <authorList>
            <person name="Rahalkar M.C."/>
            <person name="Pandit P.S."/>
            <person name="Dhakephalkar P.K."/>
            <person name="Pore S."/>
            <person name="Arora P."/>
            <person name="Kapse N."/>
        </authorList>
    </citation>
    <scope>NUCLEOTIDE SEQUENCE [LARGE SCALE GENOMIC DNA]</scope>
    <source>
        <strain evidence="2 3">Sn10-6</strain>
    </source>
</reference>
<dbReference type="Proteomes" id="UP000033684">
    <property type="component" value="Unassembled WGS sequence"/>
</dbReference>
<dbReference type="InterPro" id="IPR012296">
    <property type="entry name" value="Nuclease_put_TT1808"/>
</dbReference>
<evidence type="ECO:0000313" key="3">
    <source>
        <dbReference type="Proteomes" id="UP000033684"/>
    </source>
</evidence>
<dbReference type="InterPro" id="IPR011335">
    <property type="entry name" value="Restrct_endonuc-II-like"/>
</dbReference>
<feature type="domain" description="Putative restriction endonuclease" evidence="1">
    <location>
        <begin position="15"/>
        <end position="139"/>
    </location>
</feature>
<dbReference type="PANTHER" id="PTHR34107:SF4">
    <property type="entry name" value="SLL1222 PROTEIN"/>
    <property type="match status" value="1"/>
</dbReference>
<gene>
    <name evidence="2" type="ORF">VZ94_19140</name>
</gene>
<dbReference type="Pfam" id="PF05685">
    <property type="entry name" value="Uma2"/>
    <property type="match status" value="1"/>
</dbReference>
<dbReference type="OrthoDB" id="5568181at2"/>
<protein>
    <recommendedName>
        <fullName evidence="1">Putative restriction endonuclease domain-containing protein</fullName>
    </recommendedName>
</protein>
<sequence>MEWSEVITSPYFKDLPFKIELNRYGKVEMTPASNKHGRMQTYIAALLERKLKKGQAITECSVQTEHGVKVADVAWCSDAFIRQYGYETPYSHAPDICIEIVSPSNSKEEMRNKVGYYLQAGASEVWVVWENGIVEYYDAQGLKTQSSFGVTLALPIN</sequence>